<reference evidence="4" key="1">
    <citation type="submission" date="2018-05" db="EMBL/GenBank/DDBJ databases">
        <authorList>
            <person name="Lanie J.A."/>
            <person name="Ng W.-L."/>
            <person name="Kazmierczak K.M."/>
            <person name="Andrzejewski T.M."/>
            <person name="Davidsen T.M."/>
            <person name="Wayne K.J."/>
            <person name="Tettelin H."/>
            <person name="Glass J.I."/>
            <person name="Rusch D."/>
            <person name="Podicherti R."/>
            <person name="Tsui H.-C.T."/>
            <person name="Winkler M.E."/>
        </authorList>
    </citation>
    <scope>NUCLEOTIDE SEQUENCE</scope>
</reference>
<accession>A0A381P6Y3</accession>
<dbReference type="InterPro" id="IPR003148">
    <property type="entry name" value="RCK_N"/>
</dbReference>
<keyword evidence="2" id="KW-0812">Transmembrane</keyword>
<feature type="transmembrane region" description="Helical" evidence="2">
    <location>
        <begin position="12"/>
        <end position="34"/>
    </location>
</feature>
<organism evidence="4">
    <name type="scientific">marine metagenome</name>
    <dbReference type="NCBI Taxonomy" id="408172"/>
    <lineage>
        <taxon>unclassified sequences</taxon>
        <taxon>metagenomes</taxon>
        <taxon>ecological metagenomes</taxon>
    </lineage>
</organism>
<evidence type="ECO:0000256" key="2">
    <source>
        <dbReference type="SAM" id="Phobius"/>
    </source>
</evidence>
<dbReference type="SUPFAM" id="SSF51735">
    <property type="entry name" value="NAD(P)-binding Rossmann-fold domains"/>
    <property type="match status" value="1"/>
</dbReference>
<sequence>MQLWFRTLLRNSFFQVGIGILIIMIFGGIVLKLLETGDITEGENPFWWAIVTMTTVGYGDFAPTTTGGRLFSIVVMFGGISLISLLTATISSIFVAKKIREGKGLEKINLTNHVVLCGWNRNGRKIIRTIDNLAHGEKEIVLINDLSEENITALKSRFRQLNLHFVSGDFTRENILERASVRDSQTVVVIPNETDSTLSSPDEKTIFATMTIKSMDPNIRVVAYLMDKENLTHMKRTNVDEVVVSDDFGAYMIASHVIETGVPQTVSHLLDETASSRFVCREIPEDFIGRPFSSLSDHFRNENGVILVGVFSVEENLGINSILSADSSSLDAFIEHKLKEGGISLQEAEKVSTVINPHEEYLISDGEQAVVIS</sequence>
<feature type="transmembrane region" description="Helical" evidence="2">
    <location>
        <begin position="70"/>
        <end position="96"/>
    </location>
</feature>
<dbReference type="AlphaFoldDB" id="A0A381P6Y3"/>
<evidence type="ECO:0000256" key="1">
    <source>
        <dbReference type="ARBA" id="ARBA00004651"/>
    </source>
</evidence>
<comment type="subcellular location">
    <subcellularLocation>
        <location evidence="1">Cell membrane</location>
        <topology evidence="1">Multi-pass membrane protein</topology>
    </subcellularLocation>
</comment>
<dbReference type="Pfam" id="PF07885">
    <property type="entry name" value="Ion_trans_2"/>
    <property type="match status" value="1"/>
</dbReference>
<dbReference type="PANTHER" id="PTHR43833">
    <property type="entry name" value="POTASSIUM CHANNEL PROTEIN 2-RELATED-RELATED"/>
    <property type="match status" value="1"/>
</dbReference>
<proteinExistence type="predicted"/>
<gene>
    <name evidence="4" type="ORF">METZ01_LOCUS15550</name>
</gene>
<dbReference type="SUPFAM" id="SSF81324">
    <property type="entry name" value="Voltage-gated potassium channels"/>
    <property type="match status" value="1"/>
</dbReference>
<feature type="domain" description="RCK N-terminal" evidence="3">
    <location>
        <begin position="111"/>
        <end position="244"/>
    </location>
</feature>
<dbReference type="PANTHER" id="PTHR43833:SF9">
    <property type="entry name" value="POTASSIUM CHANNEL PROTEIN YUGO-RELATED"/>
    <property type="match status" value="1"/>
</dbReference>
<dbReference type="EMBL" id="UINC01000887">
    <property type="protein sequence ID" value="SUZ62696.1"/>
    <property type="molecule type" value="Genomic_DNA"/>
</dbReference>
<dbReference type="Gene3D" id="1.10.287.70">
    <property type="match status" value="1"/>
</dbReference>
<dbReference type="Gene3D" id="3.40.50.720">
    <property type="entry name" value="NAD(P)-binding Rossmann-like Domain"/>
    <property type="match status" value="1"/>
</dbReference>
<dbReference type="InterPro" id="IPR036291">
    <property type="entry name" value="NAD(P)-bd_dom_sf"/>
</dbReference>
<name>A0A381P6Y3_9ZZZZ</name>
<protein>
    <recommendedName>
        <fullName evidence="3">RCK N-terminal domain-containing protein</fullName>
    </recommendedName>
</protein>
<dbReference type="Gene3D" id="1.20.5.110">
    <property type="match status" value="1"/>
</dbReference>
<dbReference type="PRINTS" id="PR00169">
    <property type="entry name" value="KCHANNEL"/>
</dbReference>
<dbReference type="InterPro" id="IPR050721">
    <property type="entry name" value="Trk_Ktr_HKT_K-transport"/>
</dbReference>
<evidence type="ECO:0000259" key="3">
    <source>
        <dbReference type="PROSITE" id="PS51201"/>
    </source>
</evidence>
<dbReference type="GO" id="GO:0006813">
    <property type="term" value="P:potassium ion transport"/>
    <property type="evidence" value="ECO:0007669"/>
    <property type="project" value="InterPro"/>
</dbReference>
<dbReference type="Pfam" id="PF02254">
    <property type="entry name" value="TrkA_N"/>
    <property type="match status" value="1"/>
</dbReference>
<evidence type="ECO:0000313" key="4">
    <source>
        <dbReference type="EMBL" id="SUZ62696.1"/>
    </source>
</evidence>
<keyword evidence="2" id="KW-0472">Membrane</keyword>
<dbReference type="GO" id="GO:0005886">
    <property type="term" value="C:plasma membrane"/>
    <property type="evidence" value="ECO:0007669"/>
    <property type="project" value="UniProtKB-SubCell"/>
</dbReference>
<feature type="transmembrane region" description="Helical" evidence="2">
    <location>
        <begin position="46"/>
        <end position="64"/>
    </location>
</feature>
<dbReference type="InterPro" id="IPR013099">
    <property type="entry name" value="K_chnl_dom"/>
</dbReference>
<dbReference type="PROSITE" id="PS51201">
    <property type="entry name" value="RCK_N"/>
    <property type="match status" value="1"/>
</dbReference>
<keyword evidence="2" id="KW-1133">Transmembrane helix</keyword>